<dbReference type="InterPro" id="IPR000600">
    <property type="entry name" value="ROK"/>
</dbReference>
<dbReference type="RefSeq" id="WP_276106941.1">
    <property type="nucleotide sequence ID" value="NZ_JARJBB010000001.1"/>
</dbReference>
<dbReference type="InterPro" id="IPR043129">
    <property type="entry name" value="ATPase_NBD"/>
</dbReference>
<evidence type="ECO:0000313" key="3">
    <source>
        <dbReference type="EMBL" id="MDF3297402.1"/>
    </source>
</evidence>
<dbReference type="PANTHER" id="PTHR18964">
    <property type="entry name" value="ROK (REPRESSOR, ORF, KINASE) FAMILY"/>
    <property type="match status" value="1"/>
</dbReference>
<dbReference type="Gene3D" id="3.30.420.40">
    <property type="match status" value="2"/>
</dbReference>
<dbReference type="Proteomes" id="UP001221150">
    <property type="component" value="Unassembled WGS sequence"/>
</dbReference>
<evidence type="ECO:0000313" key="4">
    <source>
        <dbReference type="Proteomes" id="UP001221150"/>
    </source>
</evidence>
<dbReference type="PANTHER" id="PTHR18964:SF173">
    <property type="entry name" value="GLUCOKINASE"/>
    <property type="match status" value="1"/>
</dbReference>
<comment type="similarity">
    <text evidence="1">Belongs to the ROK (NagC/XylR) family.</text>
</comment>
<feature type="region of interest" description="Disordered" evidence="2">
    <location>
        <begin position="1"/>
        <end position="96"/>
    </location>
</feature>
<protein>
    <submittedName>
        <fullName evidence="3">ROK family protein</fullName>
    </submittedName>
</protein>
<dbReference type="InterPro" id="IPR036388">
    <property type="entry name" value="WH-like_DNA-bd_sf"/>
</dbReference>
<keyword evidence="4" id="KW-1185">Reference proteome</keyword>
<dbReference type="InterPro" id="IPR049874">
    <property type="entry name" value="ROK_cs"/>
</dbReference>
<evidence type="ECO:0000256" key="2">
    <source>
        <dbReference type="SAM" id="MobiDB-lite"/>
    </source>
</evidence>
<dbReference type="Pfam" id="PF00480">
    <property type="entry name" value="ROK"/>
    <property type="match status" value="1"/>
</dbReference>
<dbReference type="InterPro" id="IPR036390">
    <property type="entry name" value="WH_DNA-bd_sf"/>
</dbReference>
<proteinExistence type="inferred from homology"/>
<dbReference type="EMBL" id="JARJBB010000001">
    <property type="protein sequence ID" value="MDF3297402.1"/>
    <property type="molecule type" value="Genomic_DNA"/>
</dbReference>
<reference evidence="3 4" key="1">
    <citation type="submission" date="2023-03" db="EMBL/GenBank/DDBJ databases">
        <title>Draft genome sequence of Streptomyces sp. K1PA1 isolated from peat swamp forest in Thailand.</title>
        <authorList>
            <person name="Klaysubun C."/>
            <person name="Duangmal K."/>
        </authorList>
    </citation>
    <scope>NUCLEOTIDE SEQUENCE [LARGE SCALE GENOMIC DNA]</scope>
    <source>
        <strain evidence="3 4">K1PA1</strain>
    </source>
</reference>
<gene>
    <name evidence="3" type="ORF">P3H78_01930</name>
</gene>
<dbReference type="SUPFAM" id="SSF46785">
    <property type="entry name" value="Winged helix' DNA-binding domain"/>
    <property type="match status" value="1"/>
</dbReference>
<evidence type="ECO:0000256" key="1">
    <source>
        <dbReference type="ARBA" id="ARBA00006479"/>
    </source>
</evidence>
<dbReference type="PROSITE" id="PS01125">
    <property type="entry name" value="ROK"/>
    <property type="match status" value="1"/>
</dbReference>
<comment type="caution">
    <text evidence="3">The sequence shown here is derived from an EMBL/GenBank/DDBJ whole genome shotgun (WGS) entry which is preliminary data.</text>
</comment>
<dbReference type="SUPFAM" id="SSF53067">
    <property type="entry name" value="Actin-like ATPase domain"/>
    <property type="match status" value="1"/>
</dbReference>
<sequence>MTGRSTGRSAERGGAPGSARGTGPATARDTAPAGAGPAGQDRAGGTGDTGQDRAGGPRATVRATERDTAPVGARGTGPAAETGSAPAADPGGGRARTGAGDLLALVRSGRAVTRGALQQATGLSRATVGQRLDRLFRAGWLREGAVGPVGSPLGGRPSVTLEFDDTHAVVLAAELDTRHARAAVLSLGGEVLAEHTGALLVEDGPEVVLGLLGAWFAGLLPAAGRRAEEVCGIGLAVPGPVDGATGRVVQPPIMPDWDGYDIRGRLGRAFTEHTGADPVPVLVDNDANLMAYGEQRTGHPDCSAFVLVKVSTGIGAGVVVDGALYRGVDGGAGDIGHIRVGADALCRCGSRGCLAAVASGGAVAARLAESGVPAASGSDVRDLLAAGHPQAAALAREAGRAVGDVLATVVTLLNPGVLMIAGDLAGTAFLTGVRELLYQRALPRSTAHLEVLTSRLGERAGLVGAGALVVEHLYAPGRVEERLRALGL</sequence>
<organism evidence="3 4">
    <name type="scientific">Streptomyces tropicalis</name>
    <dbReference type="NCBI Taxonomy" id="3034234"/>
    <lineage>
        <taxon>Bacteria</taxon>
        <taxon>Bacillati</taxon>
        <taxon>Actinomycetota</taxon>
        <taxon>Actinomycetes</taxon>
        <taxon>Kitasatosporales</taxon>
        <taxon>Streptomycetaceae</taxon>
        <taxon>Streptomyces</taxon>
    </lineage>
</organism>
<accession>A0ABT5ZYD5</accession>
<name>A0ABT5ZYD5_9ACTN</name>
<dbReference type="Gene3D" id="1.10.10.10">
    <property type="entry name" value="Winged helix-like DNA-binding domain superfamily/Winged helix DNA-binding domain"/>
    <property type="match status" value="1"/>
</dbReference>